<name>C0NI77_AJECG</name>
<reference evidence="1" key="1">
    <citation type="submission" date="2009-02" db="EMBL/GenBank/DDBJ databases">
        <title>The Genome Sequence of Ajellomyces capsulatus strain G186AR.</title>
        <authorList>
            <consortium name="The Broad Institute Genome Sequencing Platform"/>
            <person name="Champion M."/>
            <person name="Cuomo C."/>
            <person name="Ma L.-J."/>
            <person name="Henn M.R."/>
            <person name="Sil A."/>
            <person name="Goldman B."/>
            <person name="Young S.K."/>
            <person name="Kodira C.D."/>
            <person name="Zeng Q."/>
            <person name="Koehrsen M."/>
            <person name="Alvarado L."/>
            <person name="Berlin A."/>
            <person name="Borenstein D."/>
            <person name="Chen Z."/>
            <person name="Engels R."/>
            <person name="Freedman E."/>
            <person name="Gellesch M."/>
            <person name="Goldberg J."/>
            <person name="Griggs A."/>
            <person name="Gujja S."/>
            <person name="Heiman D."/>
            <person name="Hepburn T."/>
            <person name="Howarth C."/>
            <person name="Jen D."/>
            <person name="Larson L."/>
            <person name="Lewis B."/>
            <person name="Mehta T."/>
            <person name="Park D."/>
            <person name="Pearson M."/>
            <person name="Roberts A."/>
            <person name="Saif S."/>
            <person name="Shea T."/>
            <person name="Shenoy N."/>
            <person name="Sisk P."/>
            <person name="Stolte C."/>
            <person name="Sykes S."/>
            <person name="Walk T."/>
            <person name="White J."/>
            <person name="Yandava C."/>
            <person name="Klein B."/>
            <person name="McEwen J.G."/>
            <person name="Puccia R."/>
            <person name="Goldman G.H."/>
            <person name="Felipe M.S."/>
            <person name="Nino-Vega G."/>
            <person name="San-Blas G."/>
            <person name="Taylor J."/>
            <person name="Mendoza L."/>
            <person name="Galagan J."/>
            <person name="Nusbaum C."/>
            <person name="Birren B."/>
        </authorList>
    </citation>
    <scope>NUCLEOTIDE SEQUENCE</scope>
    <source>
        <strain evidence="1">G186AR</strain>
    </source>
</reference>
<keyword evidence="2" id="KW-1185">Reference proteome</keyword>
<dbReference type="HOGENOM" id="CLU_2183173_0_0_1"/>
<proteinExistence type="predicted"/>
<dbReference type="GeneID" id="69036065"/>
<dbReference type="EMBL" id="GG663365">
    <property type="protein sequence ID" value="EEH09512.1"/>
    <property type="molecule type" value="Genomic_DNA"/>
</dbReference>
<protein>
    <submittedName>
        <fullName evidence="1">Uncharacterized protein</fullName>
    </submittedName>
</protein>
<dbReference type="Proteomes" id="UP000001631">
    <property type="component" value="Unassembled WGS sequence"/>
</dbReference>
<evidence type="ECO:0000313" key="1">
    <source>
        <dbReference type="EMBL" id="EEH09512.1"/>
    </source>
</evidence>
<organism evidence="1 2">
    <name type="scientific">Ajellomyces capsulatus (strain G186AR / H82 / ATCC MYA-2454 / RMSCC 2432)</name>
    <name type="common">Darling's disease fungus</name>
    <name type="synonym">Histoplasma capsulatum</name>
    <dbReference type="NCBI Taxonomy" id="447093"/>
    <lineage>
        <taxon>Eukaryota</taxon>
        <taxon>Fungi</taxon>
        <taxon>Dikarya</taxon>
        <taxon>Ascomycota</taxon>
        <taxon>Pezizomycotina</taxon>
        <taxon>Eurotiomycetes</taxon>
        <taxon>Eurotiomycetidae</taxon>
        <taxon>Onygenales</taxon>
        <taxon>Ajellomycetaceae</taxon>
        <taxon>Histoplasma</taxon>
    </lineage>
</organism>
<dbReference type="InParanoid" id="C0NI77"/>
<gene>
    <name evidence="1" type="ORF">HCBG_03049</name>
</gene>
<dbReference type="AlphaFoldDB" id="C0NI77"/>
<accession>C0NI77</accession>
<evidence type="ECO:0000313" key="2">
    <source>
        <dbReference type="Proteomes" id="UP000001631"/>
    </source>
</evidence>
<dbReference type="RefSeq" id="XP_045289993.1">
    <property type="nucleotide sequence ID" value="XM_045430098.1"/>
</dbReference>
<sequence>MKAVRYSDSPATCATSKFLPYIRTPEKSYVCSWLADTNIKGADEHILTHYWGIEISTGPMLTPDISSHCVTGIKGRYFVVAAGREHSGKSDLLILTAISTYGLLLFVHP</sequence>